<keyword evidence="2" id="KW-1185">Reference proteome</keyword>
<dbReference type="RefSeq" id="WP_344791156.1">
    <property type="nucleotide sequence ID" value="NZ_BAABBV010000001.1"/>
</dbReference>
<proteinExistence type="predicted"/>
<dbReference type="Proteomes" id="UP001415169">
    <property type="component" value="Unassembled WGS sequence"/>
</dbReference>
<sequence length="56" mass="5577">MSNTTLETKFVVAGVAGLAAADFGRAGFGVADIAGPAYRGVAHRVGAPAAGIRRPH</sequence>
<evidence type="ECO:0000313" key="1">
    <source>
        <dbReference type="EMBL" id="GAA4159935.1"/>
    </source>
</evidence>
<gene>
    <name evidence="1" type="ORF">GCM10022286_15200</name>
</gene>
<comment type="caution">
    <text evidence="1">The sequence shown here is derived from an EMBL/GenBank/DDBJ whole genome shotgun (WGS) entry which is preliminary data.</text>
</comment>
<reference evidence="1" key="2">
    <citation type="submission" date="2023-12" db="EMBL/GenBank/DDBJ databases">
        <authorList>
            <person name="Sun Q."/>
            <person name="Inoue M."/>
        </authorList>
    </citation>
    <scope>NUCLEOTIDE SEQUENCE</scope>
    <source>
        <strain evidence="1">JCM 17590</strain>
    </source>
</reference>
<evidence type="ECO:0000313" key="2">
    <source>
        <dbReference type="Proteomes" id="UP001415169"/>
    </source>
</evidence>
<organism evidence="1 2">
    <name type="scientific">Gryllotalpicola daejeonensis</name>
    <dbReference type="NCBI Taxonomy" id="993087"/>
    <lineage>
        <taxon>Bacteria</taxon>
        <taxon>Bacillati</taxon>
        <taxon>Actinomycetota</taxon>
        <taxon>Actinomycetes</taxon>
        <taxon>Micrococcales</taxon>
        <taxon>Microbacteriaceae</taxon>
        <taxon>Gryllotalpicola</taxon>
    </lineage>
</organism>
<protein>
    <submittedName>
        <fullName evidence="1">Uncharacterized protein</fullName>
    </submittedName>
</protein>
<reference evidence="1" key="1">
    <citation type="journal article" date="2014" name="Int. J. Syst. Evol. Microbiol.">
        <title>Complete genome of a new Firmicutes species belonging to the dominant human colonic microbiota ('Ruminococcus bicirculans') reveals two chromosomes and a selective capacity to utilize plant glucans.</title>
        <authorList>
            <consortium name="NISC Comparative Sequencing Program"/>
            <person name="Wegmann U."/>
            <person name="Louis P."/>
            <person name="Goesmann A."/>
            <person name="Henrissat B."/>
            <person name="Duncan S.H."/>
            <person name="Flint H.J."/>
        </authorList>
    </citation>
    <scope>NUCLEOTIDE SEQUENCE</scope>
    <source>
        <strain evidence="1">JCM 17590</strain>
    </source>
</reference>
<name>A0ABP7ZJD2_9MICO</name>
<dbReference type="EMBL" id="BAABBV010000001">
    <property type="protein sequence ID" value="GAA4159935.1"/>
    <property type="molecule type" value="Genomic_DNA"/>
</dbReference>
<accession>A0ABP7ZJD2</accession>